<evidence type="ECO:0000313" key="2">
    <source>
        <dbReference type="EMBL" id="VDM53654.1"/>
    </source>
</evidence>
<reference evidence="2 3" key="2">
    <citation type="submission" date="2018-11" db="EMBL/GenBank/DDBJ databases">
        <authorList>
            <consortium name="Pathogen Informatics"/>
        </authorList>
    </citation>
    <scope>NUCLEOTIDE SEQUENCE [LARGE SCALE GENOMIC DNA]</scope>
    <source>
        <strain evidence="2 3">Costa Rica</strain>
    </source>
</reference>
<evidence type="ECO:0000313" key="3">
    <source>
        <dbReference type="Proteomes" id="UP000267027"/>
    </source>
</evidence>
<evidence type="ECO:0000313" key="4">
    <source>
        <dbReference type="WBParaSite" id="ACOC_0000206801-mRNA-1"/>
    </source>
</evidence>
<sequence length="208" mass="23460">MRCAAGVHMQASRQRTAIPAKQEYRRLTPSLRMSSEFTKNPVSVGAVSSDVVEPARVVRATIGSRRKRRSFCKDESPRSGLLPNHTLEGNRSRSDYGIVTNVQRLEEQLKLSDYGLLSPIAIPFTLADTSKPPPSIRTSTVKHIDCTKWKRMRSGFSVSLMYSFPHALQVIMDTVPDLMQSPSPPLGQIVQFFVVRERSYRHFETDLP</sequence>
<organism evidence="4">
    <name type="scientific">Angiostrongylus costaricensis</name>
    <name type="common">Nematode worm</name>
    <dbReference type="NCBI Taxonomy" id="334426"/>
    <lineage>
        <taxon>Eukaryota</taxon>
        <taxon>Metazoa</taxon>
        <taxon>Ecdysozoa</taxon>
        <taxon>Nematoda</taxon>
        <taxon>Chromadorea</taxon>
        <taxon>Rhabditida</taxon>
        <taxon>Rhabditina</taxon>
        <taxon>Rhabditomorpha</taxon>
        <taxon>Strongyloidea</taxon>
        <taxon>Metastrongylidae</taxon>
        <taxon>Angiostrongylus</taxon>
    </lineage>
</organism>
<name>A0A158PEJ3_ANGCS</name>
<protein>
    <submittedName>
        <fullName evidence="2 4">Uncharacterized protein</fullName>
    </submittedName>
</protein>
<evidence type="ECO:0000256" key="1">
    <source>
        <dbReference type="SAM" id="MobiDB-lite"/>
    </source>
</evidence>
<dbReference type="WBParaSite" id="ACOC_0000206801-mRNA-1">
    <property type="protein sequence ID" value="ACOC_0000206801-mRNA-1"/>
    <property type="gene ID" value="ACOC_0000206801"/>
</dbReference>
<reference evidence="4" key="1">
    <citation type="submission" date="2016-04" db="UniProtKB">
        <authorList>
            <consortium name="WormBaseParasite"/>
        </authorList>
    </citation>
    <scope>IDENTIFICATION</scope>
</reference>
<proteinExistence type="predicted"/>
<feature type="region of interest" description="Disordered" evidence="1">
    <location>
        <begin position="66"/>
        <end position="88"/>
    </location>
</feature>
<keyword evidence="3" id="KW-1185">Reference proteome</keyword>
<dbReference type="AlphaFoldDB" id="A0A158PEJ3"/>
<accession>A0A158PEJ3</accession>
<dbReference type="OrthoDB" id="5877848at2759"/>
<gene>
    <name evidence="2" type="ORF">ACOC_LOCUS2069</name>
</gene>
<dbReference type="EMBL" id="UYYA01000367">
    <property type="protein sequence ID" value="VDM53654.1"/>
    <property type="molecule type" value="Genomic_DNA"/>
</dbReference>
<dbReference type="Proteomes" id="UP000267027">
    <property type="component" value="Unassembled WGS sequence"/>
</dbReference>